<dbReference type="PANTHER" id="PTHR42879">
    <property type="entry name" value="3-OXOACYL-(ACYL-CARRIER-PROTEIN) REDUCTASE"/>
    <property type="match status" value="1"/>
</dbReference>
<dbReference type="RefSeq" id="WP_114809013.1">
    <property type="nucleotide sequence ID" value="NZ_CP139965.1"/>
</dbReference>
<dbReference type="InterPro" id="IPR050259">
    <property type="entry name" value="SDR"/>
</dbReference>
<keyword evidence="5" id="KW-1185">Reference proteome</keyword>
<evidence type="ECO:0000313" key="4">
    <source>
        <dbReference type="EMBL" id="WQD76880.1"/>
    </source>
</evidence>
<dbReference type="InterPro" id="IPR057326">
    <property type="entry name" value="KR_dom"/>
</dbReference>
<dbReference type="PROSITE" id="PS00061">
    <property type="entry name" value="ADH_SHORT"/>
    <property type="match status" value="1"/>
</dbReference>
<dbReference type="PRINTS" id="PR00081">
    <property type="entry name" value="GDHRDH"/>
</dbReference>
<dbReference type="EMBL" id="CP139965">
    <property type="protein sequence ID" value="WQD76880.1"/>
    <property type="molecule type" value="Genomic_DNA"/>
</dbReference>
<evidence type="ECO:0000256" key="1">
    <source>
        <dbReference type="ARBA" id="ARBA00006484"/>
    </source>
</evidence>
<comment type="similarity">
    <text evidence="1 2">Belongs to the short-chain dehydrogenases/reductases (SDR) family.</text>
</comment>
<dbReference type="SUPFAM" id="SSF51735">
    <property type="entry name" value="NAD(P)-binding Rossmann-fold domains"/>
    <property type="match status" value="1"/>
</dbReference>
<dbReference type="Proteomes" id="UP001325479">
    <property type="component" value="Chromosome"/>
</dbReference>
<feature type="domain" description="Ketoreductase" evidence="3">
    <location>
        <begin position="6"/>
        <end position="184"/>
    </location>
</feature>
<dbReference type="InterPro" id="IPR020904">
    <property type="entry name" value="Sc_DH/Rdtase_CS"/>
</dbReference>
<dbReference type="InterPro" id="IPR036291">
    <property type="entry name" value="NAD(P)-bd_dom_sf"/>
</dbReference>
<dbReference type="SMART" id="SM00822">
    <property type="entry name" value="PKS_KR"/>
    <property type="match status" value="1"/>
</dbReference>
<protein>
    <submittedName>
        <fullName evidence="4">SDR family NAD(P)-dependent oxidoreductase</fullName>
    </submittedName>
</protein>
<dbReference type="PANTHER" id="PTHR42879:SF2">
    <property type="entry name" value="3-OXOACYL-[ACYL-CARRIER-PROTEIN] REDUCTASE FABG"/>
    <property type="match status" value="1"/>
</dbReference>
<sequence>MTHSKKKVLVTGAARGIGLSIAKTLAAKQYELVLLTSNGVSADALRRELLVEETKATVFPLDLSDRDAIADFAAEWTEPLWGLVNNAGICKTFGIQDVGDDPFNDVLATNLEGPYRLTRGLLSRIERPGRIVNVASQLGREGRAGYSAYCASKFGLIGMTKCWAKELGASGITVNAVCPGWVGTEMSFKDVDRMAAEQGVSAERFYAEVCDPLELKRFNTPEEVANLVAFLLSEDASGITGRDWMMQTVWNQQ</sequence>
<dbReference type="CDD" id="cd05233">
    <property type="entry name" value="SDR_c"/>
    <property type="match status" value="1"/>
</dbReference>
<reference evidence="4 5" key="1">
    <citation type="submission" date="2023-12" db="EMBL/GenBank/DDBJ databases">
        <title>Genome sequencing and assembly of bacterial species from a model synthetic community.</title>
        <authorList>
            <person name="Hogle S.L."/>
        </authorList>
    </citation>
    <scope>NUCLEOTIDE SEQUENCE [LARGE SCALE GENOMIC DNA]</scope>
    <source>
        <strain evidence="4 5">HAMBI 2494</strain>
    </source>
</reference>
<organism evidence="4 5">
    <name type="scientific">Paraburkholderia kururiensis</name>
    <dbReference type="NCBI Taxonomy" id="984307"/>
    <lineage>
        <taxon>Bacteria</taxon>
        <taxon>Pseudomonadati</taxon>
        <taxon>Pseudomonadota</taxon>
        <taxon>Betaproteobacteria</taxon>
        <taxon>Burkholderiales</taxon>
        <taxon>Burkholderiaceae</taxon>
        <taxon>Paraburkholderia</taxon>
    </lineage>
</organism>
<dbReference type="InterPro" id="IPR002347">
    <property type="entry name" value="SDR_fam"/>
</dbReference>
<dbReference type="Gene3D" id="3.40.50.720">
    <property type="entry name" value="NAD(P)-binding Rossmann-like Domain"/>
    <property type="match status" value="1"/>
</dbReference>
<evidence type="ECO:0000313" key="5">
    <source>
        <dbReference type="Proteomes" id="UP001325479"/>
    </source>
</evidence>
<accession>A0ABZ0WHS6</accession>
<evidence type="ECO:0000256" key="2">
    <source>
        <dbReference type="RuleBase" id="RU000363"/>
    </source>
</evidence>
<name>A0ABZ0WHS6_9BURK</name>
<proteinExistence type="inferred from homology"/>
<evidence type="ECO:0000259" key="3">
    <source>
        <dbReference type="SMART" id="SM00822"/>
    </source>
</evidence>
<dbReference type="PRINTS" id="PR00080">
    <property type="entry name" value="SDRFAMILY"/>
</dbReference>
<dbReference type="Pfam" id="PF00106">
    <property type="entry name" value="adh_short"/>
    <property type="match status" value="1"/>
</dbReference>
<gene>
    <name evidence="4" type="ORF">U0042_22800</name>
</gene>